<sequence>LLVQQQGSHERTSIGLNLADMPEWTASLNGNRGADHVPSTRSSASSTCWHLAAEGENRYTSKIALAVVKMREDDYRRALVAALRCSTRCFLSWQAFAQKFYVVDEDKDFQNEREIFDAHDYRRGGVLAASWLPLLWSRRCWNADAMVSLLSCNRGSAAHIPP</sequence>
<organism evidence="1 2">
    <name type="scientific">Macrostomum lignano</name>
    <dbReference type="NCBI Taxonomy" id="282301"/>
    <lineage>
        <taxon>Eukaryota</taxon>
        <taxon>Metazoa</taxon>
        <taxon>Spiralia</taxon>
        <taxon>Lophotrochozoa</taxon>
        <taxon>Platyhelminthes</taxon>
        <taxon>Rhabditophora</taxon>
        <taxon>Macrostomorpha</taxon>
        <taxon>Macrostomida</taxon>
        <taxon>Macrostomidae</taxon>
        <taxon>Macrostomum</taxon>
    </lineage>
</organism>
<protein>
    <submittedName>
        <fullName evidence="2">Glyco_transf_7C domain-containing protein</fullName>
    </submittedName>
</protein>
<reference evidence="2" key="1">
    <citation type="submission" date="2016-11" db="UniProtKB">
        <authorList>
            <consortium name="WormBaseParasite"/>
        </authorList>
    </citation>
    <scope>IDENTIFICATION</scope>
</reference>
<name>A0A1I8F820_9PLAT</name>
<evidence type="ECO:0000313" key="2">
    <source>
        <dbReference type="WBParaSite" id="maker-unitig_24237-snap-gene-0.5-mRNA-1"/>
    </source>
</evidence>
<keyword evidence="1" id="KW-1185">Reference proteome</keyword>
<evidence type="ECO:0000313" key="1">
    <source>
        <dbReference type="Proteomes" id="UP000095280"/>
    </source>
</evidence>
<accession>A0A1I8F820</accession>
<dbReference type="WBParaSite" id="maker-unitig_24237-snap-gene-0.5-mRNA-1">
    <property type="protein sequence ID" value="maker-unitig_24237-snap-gene-0.5-mRNA-1"/>
    <property type="gene ID" value="maker-unitig_24237-snap-gene-0.5"/>
</dbReference>
<dbReference type="AlphaFoldDB" id="A0A1I8F820"/>
<proteinExistence type="predicted"/>
<dbReference type="Proteomes" id="UP000095280">
    <property type="component" value="Unplaced"/>
</dbReference>